<evidence type="ECO:0000313" key="4">
    <source>
        <dbReference type="Proteomes" id="UP000095713"/>
    </source>
</evidence>
<dbReference type="EMBL" id="MDJD01000054">
    <property type="protein sequence ID" value="OEJ98448.1"/>
    <property type="molecule type" value="Genomic_DNA"/>
</dbReference>
<evidence type="ECO:0000313" key="3">
    <source>
        <dbReference type="EMBL" id="OEJ98448.1"/>
    </source>
</evidence>
<evidence type="ECO:0000259" key="2">
    <source>
        <dbReference type="Pfam" id="PF13568"/>
    </source>
</evidence>
<sequence>MKKLLLSAAVAVLTLTSANAQEVKFGVKAGVNFASIGGDQTSGLDGKTGLHVGGVAEIMFSDKLSLQPELLFSTQGSKFEFDDEFEKEETKTKLNYLNLPVIVKYYVTEGLSIEGGPQIGFLLSAESEYEYTDKEDSEFNEKETTDIKKNVSGLDLGLGFGLGYKLEGGLNFAARYNLGLSNINDFDDSDDFKQQNNVFQVSVGFMF</sequence>
<keyword evidence="4" id="KW-1185">Reference proteome</keyword>
<dbReference type="Proteomes" id="UP000095713">
    <property type="component" value="Unassembled WGS sequence"/>
</dbReference>
<organism evidence="3 4">
    <name type="scientific">Flavivirga aquatica</name>
    <dbReference type="NCBI Taxonomy" id="1849968"/>
    <lineage>
        <taxon>Bacteria</taxon>
        <taxon>Pseudomonadati</taxon>
        <taxon>Bacteroidota</taxon>
        <taxon>Flavobacteriia</taxon>
        <taxon>Flavobacteriales</taxon>
        <taxon>Flavobacteriaceae</taxon>
        <taxon>Flavivirga</taxon>
    </lineage>
</organism>
<dbReference type="STRING" id="1849968.A8C32_04330"/>
<gene>
    <name evidence="3" type="ORF">A8C32_04330</name>
</gene>
<feature type="signal peptide" evidence="1">
    <location>
        <begin position="1"/>
        <end position="20"/>
    </location>
</feature>
<accession>A0A1E5SH57</accession>
<dbReference type="OrthoDB" id="947434at2"/>
<name>A0A1E5SH57_9FLAO</name>
<comment type="caution">
    <text evidence="3">The sequence shown here is derived from an EMBL/GenBank/DDBJ whole genome shotgun (WGS) entry which is preliminary data.</text>
</comment>
<evidence type="ECO:0000256" key="1">
    <source>
        <dbReference type="SAM" id="SignalP"/>
    </source>
</evidence>
<dbReference type="RefSeq" id="WP_069831136.1">
    <property type="nucleotide sequence ID" value="NZ_MDJD01000054.1"/>
</dbReference>
<protein>
    <recommendedName>
        <fullName evidence="2">Outer membrane protein beta-barrel domain-containing protein</fullName>
    </recommendedName>
</protein>
<dbReference type="Pfam" id="PF13568">
    <property type="entry name" value="OMP_b-brl_2"/>
    <property type="match status" value="1"/>
</dbReference>
<dbReference type="AlphaFoldDB" id="A0A1E5SH57"/>
<proteinExistence type="predicted"/>
<dbReference type="SUPFAM" id="SSF56925">
    <property type="entry name" value="OMPA-like"/>
    <property type="match status" value="1"/>
</dbReference>
<dbReference type="Gene3D" id="2.40.160.60">
    <property type="entry name" value="Outer membrane protein transport protein (OMPP1/FadL/TodX)"/>
    <property type="match status" value="1"/>
</dbReference>
<dbReference type="InterPro" id="IPR025665">
    <property type="entry name" value="Beta-barrel_OMP_2"/>
</dbReference>
<dbReference type="InterPro" id="IPR011250">
    <property type="entry name" value="OMP/PagP_B-barrel"/>
</dbReference>
<feature type="chain" id="PRO_5009184996" description="Outer membrane protein beta-barrel domain-containing protein" evidence="1">
    <location>
        <begin position="21"/>
        <end position="207"/>
    </location>
</feature>
<reference evidence="3 4" key="1">
    <citation type="submission" date="2016-05" db="EMBL/GenBank/DDBJ databases">
        <title>Draft Genome Sequence of Algibacter sp. Strain SK-16 Isolated from the Surface Water of Aburatsubo Inlet.</title>
        <authorList>
            <person name="Wong S.-K."/>
            <person name="Yoshizawa S."/>
            <person name="Nakajima Y."/>
            <person name="Ogura Y."/>
            <person name="Tetsuya H."/>
            <person name="Hamasaki K."/>
        </authorList>
    </citation>
    <scope>NUCLEOTIDE SEQUENCE [LARGE SCALE GENOMIC DNA]</scope>
    <source>
        <strain evidence="3 4">SK-16</strain>
    </source>
</reference>
<keyword evidence="1" id="KW-0732">Signal</keyword>
<feature type="domain" description="Outer membrane protein beta-barrel" evidence="2">
    <location>
        <begin position="20"/>
        <end position="183"/>
    </location>
</feature>